<dbReference type="OrthoDB" id="3643at2759"/>
<gene>
    <name evidence="2" type="ORF">HPP92_019335</name>
</gene>
<dbReference type="Proteomes" id="UP000639772">
    <property type="component" value="Chromosome 10"/>
</dbReference>
<protein>
    <recommendedName>
        <fullName evidence="1">Hydantoinase B/oxoprolinase domain-containing protein</fullName>
    </recommendedName>
</protein>
<organism evidence="2 3">
    <name type="scientific">Vanilla planifolia</name>
    <name type="common">Vanilla</name>
    <dbReference type="NCBI Taxonomy" id="51239"/>
    <lineage>
        <taxon>Eukaryota</taxon>
        <taxon>Viridiplantae</taxon>
        <taxon>Streptophyta</taxon>
        <taxon>Embryophyta</taxon>
        <taxon>Tracheophyta</taxon>
        <taxon>Spermatophyta</taxon>
        <taxon>Magnoliopsida</taxon>
        <taxon>Liliopsida</taxon>
        <taxon>Asparagales</taxon>
        <taxon>Orchidaceae</taxon>
        <taxon>Vanilloideae</taxon>
        <taxon>Vanilleae</taxon>
        <taxon>Vanilla</taxon>
    </lineage>
</organism>
<dbReference type="InterPro" id="IPR003692">
    <property type="entry name" value="Hydantoinase_B"/>
</dbReference>
<dbReference type="InterPro" id="IPR045079">
    <property type="entry name" value="Oxoprolinase-like"/>
</dbReference>
<evidence type="ECO:0000259" key="1">
    <source>
        <dbReference type="Pfam" id="PF02538"/>
    </source>
</evidence>
<comment type="caution">
    <text evidence="2">The sequence shown here is derived from an EMBL/GenBank/DDBJ whole genome shotgun (WGS) entry which is preliminary data.</text>
</comment>
<evidence type="ECO:0000313" key="3">
    <source>
        <dbReference type="Proteomes" id="UP000639772"/>
    </source>
</evidence>
<dbReference type="Pfam" id="PF02538">
    <property type="entry name" value="Hydantoinase_B"/>
    <property type="match status" value="1"/>
</dbReference>
<sequence>MTDPEIFEQRYPVLLHRFGLRENSGGAGFHRGGDGIVREIEFRRPVVVSILSERRVHAPRGLKGGGNGLRGANYLIRNDKRRVYLGGFSPHFIYKRNYLP</sequence>
<dbReference type="EMBL" id="JADCNM010000010">
    <property type="protein sequence ID" value="KAG0465171.1"/>
    <property type="molecule type" value="Genomic_DNA"/>
</dbReference>
<dbReference type="AlphaFoldDB" id="A0A835Q2P6"/>
<dbReference type="GO" id="GO:0017168">
    <property type="term" value="F:5-oxoprolinase (ATP-hydrolyzing) activity"/>
    <property type="evidence" value="ECO:0007669"/>
    <property type="project" value="TreeGrafter"/>
</dbReference>
<dbReference type="GO" id="GO:0005829">
    <property type="term" value="C:cytosol"/>
    <property type="evidence" value="ECO:0007669"/>
    <property type="project" value="TreeGrafter"/>
</dbReference>
<accession>A0A835Q2P6</accession>
<dbReference type="PANTHER" id="PTHR11365">
    <property type="entry name" value="5-OXOPROLINASE RELATED"/>
    <property type="match status" value="1"/>
</dbReference>
<dbReference type="GO" id="GO:0006749">
    <property type="term" value="P:glutathione metabolic process"/>
    <property type="evidence" value="ECO:0007669"/>
    <property type="project" value="TreeGrafter"/>
</dbReference>
<proteinExistence type="predicted"/>
<reference evidence="2 3" key="1">
    <citation type="journal article" date="2020" name="Nat. Food">
        <title>A phased Vanilla planifolia genome enables genetic improvement of flavour and production.</title>
        <authorList>
            <person name="Hasing T."/>
            <person name="Tang H."/>
            <person name="Brym M."/>
            <person name="Khazi F."/>
            <person name="Huang T."/>
            <person name="Chambers A.H."/>
        </authorList>
    </citation>
    <scope>NUCLEOTIDE SEQUENCE [LARGE SCALE GENOMIC DNA]</scope>
    <source>
        <tissue evidence="2">Leaf</tissue>
    </source>
</reference>
<feature type="domain" description="Hydantoinase B/oxoprolinase" evidence="1">
    <location>
        <begin position="1"/>
        <end position="83"/>
    </location>
</feature>
<evidence type="ECO:0000313" key="2">
    <source>
        <dbReference type="EMBL" id="KAG0465171.1"/>
    </source>
</evidence>
<dbReference type="PANTHER" id="PTHR11365:SF2">
    <property type="entry name" value="5-OXOPROLINASE"/>
    <property type="match status" value="1"/>
</dbReference>
<name>A0A835Q2P6_VANPL</name>